<name>A0A7D4ABW0_ACTVE</name>
<keyword evidence="2" id="KW-1185">Reference proteome</keyword>
<protein>
    <submittedName>
        <fullName evidence="1">Uncharacterized protein</fullName>
    </submittedName>
</protein>
<dbReference type="Proteomes" id="UP000501240">
    <property type="component" value="Chromosome"/>
</dbReference>
<organism evidence="1 2">
    <name type="scientific">Actinomadura verrucosospora</name>
    <dbReference type="NCBI Taxonomy" id="46165"/>
    <lineage>
        <taxon>Bacteria</taxon>
        <taxon>Bacillati</taxon>
        <taxon>Actinomycetota</taxon>
        <taxon>Actinomycetes</taxon>
        <taxon>Streptosporangiales</taxon>
        <taxon>Thermomonosporaceae</taxon>
        <taxon>Actinomadura</taxon>
    </lineage>
</organism>
<evidence type="ECO:0000313" key="1">
    <source>
        <dbReference type="EMBL" id="QKG27225.1"/>
    </source>
</evidence>
<gene>
    <name evidence="1" type="ORF">ACTIVE_8878</name>
</gene>
<dbReference type="AlphaFoldDB" id="A0A7D4ABW0"/>
<evidence type="ECO:0000313" key="2">
    <source>
        <dbReference type="Proteomes" id="UP000501240"/>
    </source>
</evidence>
<reference evidence="1 2" key="1">
    <citation type="submission" date="2020-05" db="EMBL/GenBank/DDBJ databases">
        <title>Actinomadura verrucosospora NRRL-B18236 (PFL_A860) Genome sequencing and assembly.</title>
        <authorList>
            <person name="Samborskyy M."/>
        </authorList>
    </citation>
    <scope>NUCLEOTIDE SEQUENCE [LARGE SCALE GENOMIC DNA]</scope>
    <source>
        <strain evidence="1 2">NRRL:B18236</strain>
    </source>
</reference>
<proteinExistence type="predicted"/>
<accession>A0A7D4ABW0</accession>
<sequence>MALGLMFLPPSFDNNGSFQRPMSCGVPALFDREAFTKRQYGPDAGLDELGTSGCAATVAAREHQALGALAVATPLGLLALTLHLHRRTAPAS</sequence>
<dbReference type="EMBL" id="CP053892">
    <property type="protein sequence ID" value="QKG27225.1"/>
    <property type="molecule type" value="Genomic_DNA"/>
</dbReference>